<dbReference type="PANTHER" id="PTHR15885:SF1">
    <property type="entry name" value="COILED-COIL DOMAIN-CONTAINING PROTEIN 174"/>
    <property type="match status" value="1"/>
</dbReference>
<dbReference type="EMBL" id="SPLM01000146">
    <property type="protein sequence ID" value="TMW55852.1"/>
    <property type="molecule type" value="Genomic_DNA"/>
</dbReference>
<keyword evidence="1" id="KW-0175">Coiled coil</keyword>
<feature type="compositionally biased region" description="Basic and acidic residues" evidence="2">
    <location>
        <begin position="214"/>
        <end position="224"/>
    </location>
</feature>
<evidence type="ECO:0000256" key="1">
    <source>
        <dbReference type="ARBA" id="ARBA00023054"/>
    </source>
</evidence>
<evidence type="ECO:0000256" key="2">
    <source>
        <dbReference type="SAM" id="MobiDB-lite"/>
    </source>
</evidence>
<dbReference type="InterPro" id="IPR025066">
    <property type="entry name" value="CCDC174-like"/>
</dbReference>
<proteinExistence type="predicted"/>
<dbReference type="PANTHER" id="PTHR15885">
    <property type="entry name" value="COILED-COIL DOMAIN-CONTAINING PROTEIN 174"/>
    <property type="match status" value="1"/>
</dbReference>
<feature type="region of interest" description="Disordered" evidence="2">
    <location>
        <begin position="204"/>
        <end position="229"/>
    </location>
</feature>
<keyword evidence="4" id="KW-1185">Reference proteome</keyword>
<dbReference type="AlphaFoldDB" id="A0A8K1C3M6"/>
<evidence type="ECO:0000313" key="4">
    <source>
        <dbReference type="Proteomes" id="UP000794436"/>
    </source>
</evidence>
<protein>
    <submittedName>
        <fullName evidence="3">Uncharacterized protein</fullName>
    </submittedName>
</protein>
<organism evidence="3 4">
    <name type="scientific">Pythium oligandrum</name>
    <name type="common">Mycoparasitic fungus</name>
    <dbReference type="NCBI Taxonomy" id="41045"/>
    <lineage>
        <taxon>Eukaryota</taxon>
        <taxon>Sar</taxon>
        <taxon>Stramenopiles</taxon>
        <taxon>Oomycota</taxon>
        <taxon>Peronosporomycetes</taxon>
        <taxon>Pythiales</taxon>
        <taxon>Pythiaceae</taxon>
        <taxon>Pythium</taxon>
    </lineage>
</organism>
<comment type="caution">
    <text evidence="3">The sequence shown here is derived from an EMBL/GenBank/DDBJ whole genome shotgun (WGS) entry which is preliminary data.</text>
</comment>
<feature type="compositionally biased region" description="Basic residues" evidence="2">
    <location>
        <begin position="63"/>
        <end position="73"/>
    </location>
</feature>
<dbReference type="OrthoDB" id="333551at2759"/>
<accession>A0A8K1C3M6</accession>
<evidence type="ECO:0000313" key="3">
    <source>
        <dbReference type="EMBL" id="TMW55852.1"/>
    </source>
</evidence>
<dbReference type="Proteomes" id="UP000794436">
    <property type="component" value="Unassembled WGS sequence"/>
</dbReference>
<reference evidence="3" key="1">
    <citation type="submission" date="2019-03" db="EMBL/GenBank/DDBJ databases">
        <title>Long read genome sequence of the mycoparasitic Pythium oligandrum ATCC 38472 isolated from sugarbeet rhizosphere.</title>
        <authorList>
            <person name="Gaulin E."/>
        </authorList>
    </citation>
    <scope>NUCLEOTIDE SEQUENCE</scope>
    <source>
        <strain evidence="3">ATCC 38472_TT</strain>
    </source>
</reference>
<sequence>MSLGFLTESALLPSKAKEIKVDSKSLLDLKAVVYKKEQERRERQRRLKEALHQEEEEAPGRGKYARLKAKKRKGSDEDRLGGTANRGVDKRRKRDESEKELDVDDDADDAALQRKSREMLEKKARLYEAMMQGKTMEDREGNGMSAAAMAESLVDFDEKKRSGMAMKESALWSRSKNDMVEIADEFGRSRLVEKGSKEYEEYMRTQQTPPRINQLDENRGHDDQPAGGSFVASQWEKTLHSTEKAYLQQVHEGVEQAKRSTVAMDKQTRKQLRLQKLRQQQQQQNVALQPDNSSTENAAAAAQATEFLNQFTSMM</sequence>
<feature type="compositionally biased region" description="Basic and acidic residues" evidence="2">
    <location>
        <begin position="38"/>
        <end position="53"/>
    </location>
</feature>
<feature type="compositionally biased region" description="Acidic residues" evidence="2">
    <location>
        <begin position="98"/>
        <end position="109"/>
    </location>
</feature>
<feature type="region of interest" description="Disordered" evidence="2">
    <location>
        <begin position="38"/>
        <end position="117"/>
    </location>
</feature>
<feature type="region of interest" description="Disordered" evidence="2">
    <location>
        <begin position="256"/>
        <end position="298"/>
    </location>
</feature>
<dbReference type="GO" id="GO:0005634">
    <property type="term" value="C:nucleus"/>
    <property type="evidence" value="ECO:0007669"/>
    <property type="project" value="TreeGrafter"/>
</dbReference>
<feature type="compositionally biased region" description="Polar residues" evidence="2">
    <location>
        <begin position="285"/>
        <end position="297"/>
    </location>
</feature>
<gene>
    <name evidence="3" type="ORF">Poli38472_008500</name>
</gene>
<name>A0A8K1C3M6_PYTOL</name>